<dbReference type="RefSeq" id="WP_088644209.1">
    <property type="nucleotide sequence ID" value="NZ_JBFAMK010000016.1"/>
</dbReference>
<sequence>MLLCYVDESCTARVYWIGALLVPDTVAIPLSEALDRVMVDAAKTYGVPADAELHGYEIFHGRRAWSGIPPRARIAVYRSAMEAIGTPGEVAIILRGVQREGLSRRYPNPRPAHEVVLSHLLERVDGYAASKAEYALVIADEVPDQAGHRADLGRYRVSGTGGYRSRRLTRIVDTLHFAPSHVSRLVQAADLVTYLFQRLELPGTDPRTARVNEQLWSLVEPRRYHSWCWDPMRRQS</sequence>
<keyword evidence="2" id="KW-1185">Reference proteome</keyword>
<evidence type="ECO:0008006" key="3">
    <source>
        <dbReference type="Google" id="ProtNLM"/>
    </source>
</evidence>
<dbReference type="EMBL" id="MZMV01000019">
    <property type="protein sequence ID" value="OWV07825.1"/>
    <property type="molecule type" value="Genomic_DNA"/>
</dbReference>
<organism evidence="1 2">
    <name type="scientific">Micromonospora wenchangensis</name>
    <dbReference type="NCBI Taxonomy" id="1185415"/>
    <lineage>
        <taxon>Bacteria</taxon>
        <taxon>Bacillati</taxon>
        <taxon>Actinomycetota</taxon>
        <taxon>Actinomycetes</taxon>
        <taxon>Micromonosporales</taxon>
        <taxon>Micromonosporaceae</taxon>
        <taxon>Micromonospora</taxon>
    </lineage>
</organism>
<dbReference type="Pfam" id="PF12686">
    <property type="entry name" value="DUF3800"/>
    <property type="match status" value="1"/>
</dbReference>
<comment type="caution">
    <text evidence="1">The sequence shown here is derived from an EMBL/GenBank/DDBJ whole genome shotgun (WGS) entry which is preliminary data.</text>
</comment>
<dbReference type="Proteomes" id="UP000197174">
    <property type="component" value="Unassembled WGS sequence"/>
</dbReference>
<evidence type="ECO:0000313" key="1">
    <source>
        <dbReference type="EMBL" id="OWV07825.1"/>
    </source>
</evidence>
<reference evidence="1 2" key="1">
    <citation type="submission" date="2017-03" db="EMBL/GenBank/DDBJ databases">
        <title>Whole genome sequence of Micromonospora wenchangensis, isolated from mangrove soil.</title>
        <authorList>
            <person name="Yang H."/>
        </authorList>
    </citation>
    <scope>NUCLEOTIDE SEQUENCE [LARGE SCALE GENOMIC DNA]</scope>
    <source>
        <strain evidence="1 2">CCTCC AA 2012002</strain>
    </source>
</reference>
<gene>
    <name evidence="1" type="ORF">B5D80_13530</name>
</gene>
<dbReference type="AlphaFoldDB" id="A0A246RM42"/>
<dbReference type="OrthoDB" id="3243307at2"/>
<proteinExistence type="predicted"/>
<evidence type="ECO:0000313" key="2">
    <source>
        <dbReference type="Proteomes" id="UP000197174"/>
    </source>
</evidence>
<protein>
    <recommendedName>
        <fullName evidence="3">DUF3800 domain-containing protein</fullName>
    </recommendedName>
</protein>
<accession>A0A246RM42</accession>
<dbReference type="InterPro" id="IPR024524">
    <property type="entry name" value="DUF3800"/>
</dbReference>
<name>A0A246RM42_9ACTN</name>